<dbReference type="Gene3D" id="3.40.50.2300">
    <property type="match status" value="4"/>
</dbReference>
<dbReference type="PANTHER" id="PTHR18966">
    <property type="entry name" value="IONOTROPIC GLUTAMATE RECEPTOR"/>
    <property type="match status" value="1"/>
</dbReference>
<organism evidence="24 25">
    <name type="scientific">Exocentrus adspersus</name>
    <dbReference type="NCBI Taxonomy" id="1586481"/>
    <lineage>
        <taxon>Eukaryota</taxon>
        <taxon>Metazoa</taxon>
        <taxon>Ecdysozoa</taxon>
        <taxon>Arthropoda</taxon>
        <taxon>Hexapoda</taxon>
        <taxon>Insecta</taxon>
        <taxon>Pterygota</taxon>
        <taxon>Neoptera</taxon>
        <taxon>Endopterygota</taxon>
        <taxon>Coleoptera</taxon>
        <taxon>Polyphaga</taxon>
        <taxon>Cucujiformia</taxon>
        <taxon>Chrysomeloidea</taxon>
        <taxon>Cerambycidae</taxon>
        <taxon>Lamiinae</taxon>
        <taxon>Acanthocinini</taxon>
        <taxon>Exocentrus</taxon>
    </lineage>
</organism>
<evidence type="ECO:0000256" key="11">
    <source>
        <dbReference type="ARBA" id="ARBA00023180"/>
    </source>
</evidence>
<dbReference type="FunFam" id="1.10.287.70:FF:000105">
    <property type="entry name" value="Eye-enriched kainate receptor, isoform A"/>
    <property type="match status" value="2"/>
</dbReference>
<evidence type="ECO:0000256" key="21">
    <source>
        <dbReference type="SAM" id="SignalP"/>
    </source>
</evidence>
<keyword evidence="18" id="KW-1015">Disulfide bond</keyword>
<dbReference type="InterPro" id="IPR001320">
    <property type="entry name" value="Iontro_rcpt_C"/>
</dbReference>
<feature type="transmembrane region" description="Helical" evidence="20">
    <location>
        <begin position="615"/>
        <end position="635"/>
    </location>
</feature>
<comment type="similarity">
    <text evidence="2">Belongs to the glutamate-gated ion channel (TC 1.A.10.1) family.</text>
</comment>
<feature type="chain" id="PRO_5043933750" evidence="21">
    <location>
        <begin position="25"/>
        <end position="1860"/>
    </location>
</feature>
<keyword evidence="25" id="KW-1185">Reference proteome</keyword>
<protein>
    <submittedName>
        <fullName evidence="24">Uncharacterized protein</fullName>
    </submittedName>
</protein>
<feature type="compositionally biased region" description="Basic residues" evidence="19">
    <location>
        <begin position="1803"/>
        <end position="1825"/>
    </location>
</feature>
<dbReference type="Gene3D" id="1.10.287.70">
    <property type="match status" value="2"/>
</dbReference>
<dbReference type="FunFam" id="3.40.190.10:FF:000747">
    <property type="entry name" value="Uncharacterized protein"/>
    <property type="match status" value="1"/>
</dbReference>
<evidence type="ECO:0000256" key="14">
    <source>
        <dbReference type="ARBA" id="ARBA00023303"/>
    </source>
</evidence>
<evidence type="ECO:0000256" key="20">
    <source>
        <dbReference type="SAM" id="Phobius"/>
    </source>
</evidence>
<evidence type="ECO:0000313" key="25">
    <source>
        <dbReference type="Proteomes" id="UP001159042"/>
    </source>
</evidence>
<evidence type="ECO:0000256" key="6">
    <source>
        <dbReference type="ARBA" id="ARBA00022989"/>
    </source>
</evidence>
<dbReference type="GO" id="GO:0045211">
    <property type="term" value="C:postsynaptic membrane"/>
    <property type="evidence" value="ECO:0007669"/>
    <property type="project" value="UniProtKB-SubCell"/>
</dbReference>
<name>A0AAV8W5U4_9CUCU</name>
<dbReference type="Pfam" id="PF10613">
    <property type="entry name" value="Lig_chan-Glu_bd"/>
    <property type="match status" value="2"/>
</dbReference>
<feature type="binding site" evidence="16">
    <location>
        <position position="499"/>
    </location>
    <ligand>
        <name>L-glutamate</name>
        <dbReference type="ChEBI" id="CHEBI:29985"/>
    </ligand>
</feature>
<keyword evidence="8" id="KW-0406">Ion transport</keyword>
<dbReference type="FunFam" id="3.40.190.10:FF:000178">
    <property type="entry name" value="Glutamate receptor subunit"/>
    <property type="match status" value="1"/>
</dbReference>
<dbReference type="SUPFAM" id="SSF53850">
    <property type="entry name" value="Periplasmic binding protein-like II"/>
    <property type="match status" value="2"/>
</dbReference>
<feature type="compositionally biased region" description="Polar residues" evidence="19">
    <location>
        <begin position="1832"/>
        <end position="1841"/>
    </location>
</feature>
<dbReference type="SMART" id="SM00918">
    <property type="entry name" value="Lig_chan-Glu_bd"/>
    <property type="match status" value="2"/>
</dbReference>
<dbReference type="Pfam" id="PF01094">
    <property type="entry name" value="ANF_receptor"/>
    <property type="match status" value="2"/>
</dbReference>
<keyword evidence="6 20" id="KW-1133">Transmembrane helix</keyword>
<accession>A0AAV8W5U4</accession>
<dbReference type="Pfam" id="PF00060">
    <property type="entry name" value="Lig_chan"/>
    <property type="match status" value="2"/>
</dbReference>
<evidence type="ECO:0000256" key="4">
    <source>
        <dbReference type="ARBA" id="ARBA00022475"/>
    </source>
</evidence>
<feature type="binding site" evidence="16">
    <location>
        <position position="720"/>
    </location>
    <ligand>
        <name>L-glutamate</name>
        <dbReference type="ChEBI" id="CHEBI:29985"/>
    </ligand>
</feature>
<feature type="site" description="Interaction with the cone snail toxin Con-ikot-ikot" evidence="17">
    <location>
        <position position="674"/>
    </location>
</feature>
<evidence type="ECO:0000313" key="24">
    <source>
        <dbReference type="EMBL" id="KAJ8921823.1"/>
    </source>
</evidence>
<feature type="disulfide bond" evidence="18">
    <location>
        <begin position="82"/>
        <end position="322"/>
    </location>
</feature>
<feature type="compositionally biased region" description="Basic and acidic residues" evidence="19">
    <location>
        <begin position="1791"/>
        <end position="1802"/>
    </location>
</feature>
<keyword evidence="3" id="KW-0813">Transport</keyword>
<comment type="subcellular location">
    <subcellularLocation>
        <location evidence="1">Cell membrane</location>
        <topology evidence="1">Multi-pass membrane protein</topology>
    </subcellularLocation>
    <subcellularLocation>
        <location evidence="15">Postsynaptic cell membrane</location>
    </subcellularLocation>
</comment>
<evidence type="ECO:0000256" key="2">
    <source>
        <dbReference type="ARBA" id="ARBA00008685"/>
    </source>
</evidence>
<gene>
    <name evidence="24" type="ORF">NQ315_008455</name>
</gene>
<sequence length="1860" mass="211142">MFGKSVPAVLYVLLIYLSIGYCNAETFRIGGIFENKDGVKKLINAFNAAVNDVNESEDYDFQFEAVIQVIRDNPYEAMIKTCSLLEDNVIGIFGPMVEDNSNMVQSICDVKEIPQIEVRWDDYPLNGTIVSLYPYPDELTKTYLDIIETWGWRDFVILYENDESLQRVGELLKNFVPNTHRMVIRQLKDDYRTVLKELWRSGATHFVLDASIDTMPEVLRQAQQVGLMTNKQHYIITNLDLHTIDLVPYQYSETNITGMRFIDPEDERLQRVAGQIYRGQEESYVAGWKLRIEEALLYDAVMMFAETIKVTGPIKEPANINCYDSNEIFSSGTSIINFMKNLEYPGLTGRVKFGLTGFRTNFGLEITELKEGGVIKIGSWNSTESRPLNITRLQPKGPEDLDDIRNRTFIVITTLTEPYGMEKISSESLQGNDRYEGFAIDLIHELSIMRGFNYTIIIREDKKNGQFDNATQRWTGMIGDLIERRADLAITDLTITLEREGAVDFTSPFMMLGIGILYTKPTKAPPSFFSFADPFAFEVWRLLMVACVGVPFVLFILGRISPTEWENPYPCIEEPEYLVNQLDLRNCAWFVTGSIMQQGSEIELKSVATRMVAGMWWFFTLLMVSSYTANLAAFLTTENPDPHFSNLKELIEVAEEKNIKYGAKLGGATANFFRDKAATGDAIYAKAWQFMKDNEDDVMVHENKDGVDRAEKGEYAFFMESSSIEYEIQRRCSLNQVNGLLDEKGYGIAMRKNEPYRNSLSTGILMLQSSGKLDDIKRKWWQERRGGGRCVDEASEAEATPLNLKNVGGVFWVTVGGTILAFFMAILETLSYAYKKSVRTKTPFKAVLLEEIKFYFRFHEMVKPVTQGSSSEGSGSNQYRSEEKELPYNYVNKDISINTLDLDSYTNSNKSKKNLKCIVISFFEGALFEENELHEKAFHYAINTVNTKIQEDDFTLTALVNNEVQEDEPFLATRQVCSLLNLGVVAVFGPRSSSNIEAVQSVCDYKEIPHIITNWNYFPLRDSTEINFYPHPPMLSDAYFDIVSALEWKTFTVLYESEDGFLRVASLIQKAKDAGTLVSIQHLDQYHSGNYRTALKEVKATGQTYFVVDCEIEHLEDVLLQFQQVGLMTDEYHYFITNLDAHTEDLTPFQYSDTNITGVEDEKRHLLNIVNPFLFQIRLLNPDKTIVQTVSAGFYANDLNVLPPEAAWKIKTETALIIDAVNMFSSILNDIKRQSSIPIITNNNILQCNASDSWQHGYSVVNMLQTHSYMGLTGLIRFNTSFRDAFELNIYELKEGGVTSIGVWNTSTGLSIARMSSEPPVPDADSLQNKTFVVITTLTEPYGMLKETHETLTGNDRFEGFGIDLIQKLSEMEGFNYTFILREDKQNGAKDSVTQRWSGMIGDLLEHRADLAITDFTITSEREEAVDFTVPFMNLGISILFRKPFTAPPSFFSFADPFALETWVALALAFFVVAISLFIMGRLCPDEWTNPYPCIEEPEYLINQFSMSNSIWFATGSLMCQGSEIAPIAISTRMVAGMWWFFCLLIVASYTANLAAFLATENPVELFKDIHTLYENAPVHKIKFGAKKNGATEKFFTNAEDGIFQKIGQYMKEHPEDAVNENNEGVVRAEEHLYAFFMESTSIEYNTQRHCDLQQYGGLLDDKGYGIAMRKESPYRKRLSTAILKLQASGTIDELKRKWWEERRGGGQCSGEAEAAEATPLGLKNVEGCFWVTIYGTILAGIFVIIEHMLYVLKVSKKAKISFLDAFKEEFKFYLDFNSNVKPVLSKSSLDKSESEDVEKSPKTKSRSRSKSKSKSPSRSKTKSKSSKESQNTKANGSLNSRLPYGFIFSPSMERLDETT</sequence>
<keyword evidence="4" id="KW-1003">Cell membrane</keyword>
<evidence type="ECO:0000256" key="13">
    <source>
        <dbReference type="ARBA" id="ARBA00023286"/>
    </source>
</evidence>
<dbReference type="FunFam" id="3.40.190.10:FF:000147">
    <property type="entry name" value="Uncharacterized protein, isoform C"/>
    <property type="match status" value="1"/>
</dbReference>
<keyword evidence="21" id="KW-0732">Signal</keyword>
<keyword evidence="12" id="KW-0628">Postsynaptic cell membrane</keyword>
<evidence type="ECO:0000259" key="22">
    <source>
        <dbReference type="SMART" id="SM00079"/>
    </source>
</evidence>
<evidence type="ECO:0000256" key="15">
    <source>
        <dbReference type="ARBA" id="ARBA00034100"/>
    </source>
</evidence>
<dbReference type="SMART" id="SM00079">
    <property type="entry name" value="PBPe"/>
    <property type="match status" value="2"/>
</dbReference>
<keyword evidence="5 20" id="KW-0812">Transmembrane</keyword>
<dbReference type="Gene3D" id="3.40.190.10">
    <property type="entry name" value="Periplasmic binding protein-like II"/>
    <property type="match status" value="4"/>
</dbReference>
<feature type="domain" description="Ionotropic glutamate receptor C-terminal" evidence="22">
    <location>
        <begin position="1331"/>
        <end position="1702"/>
    </location>
</feature>
<evidence type="ECO:0000256" key="18">
    <source>
        <dbReference type="PIRSR" id="PIRSR601508-3"/>
    </source>
</evidence>
<evidence type="ECO:0000259" key="23">
    <source>
        <dbReference type="SMART" id="SM00918"/>
    </source>
</evidence>
<dbReference type="InterPro" id="IPR015683">
    <property type="entry name" value="Ionotropic_Glu_rcpt"/>
</dbReference>
<evidence type="ECO:0000256" key="17">
    <source>
        <dbReference type="PIRSR" id="PIRSR601508-2"/>
    </source>
</evidence>
<feature type="binding site" evidence="16">
    <location>
        <position position="494"/>
    </location>
    <ligand>
        <name>L-glutamate</name>
        <dbReference type="ChEBI" id="CHEBI:29985"/>
    </ligand>
</feature>
<evidence type="ECO:0000256" key="3">
    <source>
        <dbReference type="ARBA" id="ARBA00022448"/>
    </source>
</evidence>
<feature type="transmembrane region" description="Helical" evidence="20">
    <location>
        <begin position="539"/>
        <end position="557"/>
    </location>
</feature>
<dbReference type="EMBL" id="JANEYG010000008">
    <property type="protein sequence ID" value="KAJ8921823.1"/>
    <property type="molecule type" value="Genomic_DNA"/>
</dbReference>
<feature type="region of interest" description="Disordered" evidence="19">
    <location>
        <begin position="1791"/>
        <end position="1846"/>
    </location>
</feature>
<proteinExistence type="inferred from homology"/>
<evidence type="ECO:0000256" key="10">
    <source>
        <dbReference type="ARBA" id="ARBA00023170"/>
    </source>
</evidence>
<dbReference type="GO" id="GO:0038023">
    <property type="term" value="F:signaling receptor activity"/>
    <property type="evidence" value="ECO:0007669"/>
    <property type="project" value="InterPro"/>
</dbReference>
<evidence type="ECO:0000256" key="7">
    <source>
        <dbReference type="ARBA" id="ARBA00023018"/>
    </source>
</evidence>
<keyword evidence="10" id="KW-0675">Receptor</keyword>
<feature type="domain" description="Ionotropic glutamate receptor L-glutamate and glycine-binding" evidence="23">
    <location>
        <begin position="1341"/>
        <end position="1406"/>
    </location>
</feature>
<keyword evidence="14" id="KW-0407">Ion channel</keyword>
<evidence type="ECO:0000256" key="16">
    <source>
        <dbReference type="PIRSR" id="PIRSR601508-1"/>
    </source>
</evidence>
<evidence type="ECO:0000256" key="12">
    <source>
        <dbReference type="ARBA" id="ARBA00023257"/>
    </source>
</evidence>
<feature type="transmembrane region" description="Helical" evidence="20">
    <location>
        <begin position="1539"/>
        <end position="1559"/>
    </location>
</feature>
<dbReference type="InterPro" id="IPR028082">
    <property type="entry name" value="Peripla_BP_I"/>
</dbReference>
<feature type="domain" description="Ionotropic glutamate receptor C-terminal" evidence="22">
    <location>
        <begin position="408"/>
        <end position="783"/>
    </location>
</feature>
<comment type="caution">
    <text evidence="24">The sequence shown here is derived from an EMBL/GenBank/DDBJ whole genome shotgun (WGS) entry which is preliminary data.</text>
</comment>
<evidence type="ECO:0000256" key="8">
    <source>
        <dbReference type="ARBA" id="ARBA00023065"/>
    </source>
</evidence>
<keyword evidence="11" id="KW-0325">Glycoprotein</keyword>
<dbReference type="SUPFAM" id="SSF53822">
    <property type="entry name" value="Periplasmic binding protein-like I"/>
    <property type="match status" value="2"/>
</dbReference>
<dbReference type="CDD" id="cd06382">
    <property type="entry name" value="PBP1_iGluR_Kainate"/>
    <property type="match status" value="2"/>
</dbReference>
<evidence type="ECO:0000256" key="19">
    <source>
        <dbReference type="SAM" id="MobiDB-lite"/>
    </source>
</evidence>
<dbReference type="GO" id="GO:0015276">
    <property type="term" value="F:ligand-gated monoatomic ion channel activity"/>
    <property type="evidence" value="ECO:0007669"/>
    <property type="project" value="InterPro"/>
</dbReference>
<evidence type="ECO:0000256" key="5">
    <source>
        <dbReference type="ARBA" id="ARBA00022692"/>
    </source>
</evidence>
<reference evidence="24 25" key="1">
    <citation type="journal article" date="2023" name="Insect Mol. Biol.">
        <title>Genome sequencing provides insights into the evolution of gene families encoding plant cell wall-degrading enzymes in longhorned beetles.</title>
        <authorList>
            <person name="Shin N.R."/>
            <person name="Okamura Y."/>
            <person name="Kirsch R."/>
            <person name="Pauchet Y."/>
        </authorList>
    </citation>
    <scope>NUCLEOTIDE SEQUENCE [LARGE SCALE GENOMIC DNA]</scope>
    <source>
        <strain evidence="24">EAD_L_NR</strain>
    </source>
</reference>
<keyword evidence="13" id="KW-1071">Ligand-gated ion channel</keyword>
<feature type="transmembrane region" description="Helical" evidence="20">
    <location>
        <begin position="1730"/>
        <end position="1753"/>
    </location>
</feature>
<evidence type="ECO:0000256" key="9">
    <source>
        <dbReference type="ARBA" id="ARBA00023136"/>
    </source>
</evidence>
<dbReference type="InterPro" id="IPR019594">
    <property type="entry name" value="Glu/Gly-bd"/>
</dbReference>
<dbReference type="PRINTS" id="PR00177">
    <property type="entry name" value="NMDARECEPTOR"/>
</dbReference>
<keyword evidence="9 20" id="KW-0472">Membrane</keyword>
<feature type="domain" description="Ionotropic glutamate receptor L-glutamate and glycine-binding" evidence="23">
    <location>
        <begin position="418"/>
        <end position="483"/>
    </location>
</feature>
<keyword evidence="7" id="KW-0770">Synapse</keyword>
<dbReference type="Proteomes" id="UP001159042">
    <property type="component" value="Unassembled WGS sequence"/>
</dbReference>
<dbReference type="InterPro" id="IPR001508">
    <property type="entry name" value="Iono_Glu_rcpt_met"/>
</dbReference>
<feature type="binding site" evidence="16">
    <location>
        <position position="669"/>
    </location>
    <ligand>
        <name>L-glutamate</name>
        <dbReference type="ChEBI" id="CHEBI:29985"/>
    </ligand>
</feature>
<dbReference type="FunFam" id="3.40.190.10:FF:000061">
    <property type="entry name" value="Glutamate receptor, ionotropic kainate"/>
    <property type="match status" value="1"/>
</dbReference>
<feature type="transmembrane region" description="Helical" evidence="20">
    <location>
        <begin position="1462"/>
        <end position="1480"/>
    </location>
</feature>
<dbReference type="InterPro" id="IPR001828">
    <property type="entry name" value="ANF_lig-bd_rcpt"/>
</dbReference>
<feature type="signal peptide" evidence="21">
    <location>
        <begin position="1"/>
        <end position="24"/>
    </location>
</feature>
<feature type="disulfide bond" evidence="18">
    <location>
        <begin position="732"/>
        <end position="790"/>
    </location>
</feature>
<evidence type="ECO:0000256" key="1">
    <source>
        <dbReference type="ARBA" id="ARBA00004651"/>
    </source>
</evidence>